<comment type="caution">
    <text evidence="2">The sequence shown here is derived from an EMBL/GenBank/DDBJ whole genome shotgun (WGS) entry which is preliminary data.</text>
</comment>
<proteinExistence type="predicted"/>
<dbReference type="Proteomes" id="UP000719412">
    <property type="component" value="Unassembled WGS sequence"/>
</dbReference>
<dbReference type="EMBL" id="JABDTM020012711">
    <property type="protein sequence ID" value="KAH0820174.1"/>
    <property type="molecule type" value="Genomic_DNA"/>
</dbReference>
<dbReference type="AlphaFoldDB" id="A0A8J6HT40"/>
<feature type="compositionally biased region" description="Basic and acidic residues" evidence="1">
    <location>
        <begin position="221"/>
        <end position="266"/>
    </location>
</feature>
<protein>
    <submittedName>
        <fullName evidence="2">Uncharacterized protein</fullName>
    </submittedName>
</protein>
<reference evidence="2" key="1">
    <citation type="journal article" date="2020" name="J Insects Food Feed">
        <title>The yellow mealworm (Tenebrio molitor) genome: a resource for the emerging insects as food and feed industry.</title>
        <authorList>
            <person name="Eriksson T."/>
            <person name="Andere A."/>
            <person name="Kelstrup H."/>
            <person name="Emery V."/>
            <person name="Picard C."/>
        </authorList>
    </citation>
    <scope>NUCLEOTIDE SEQUENCE</scope>
    <source>
        <strain evidence="2">Stoneville</strain>
        <tissue evidence="2">Whole head</tissue>
    </source>
</reference>
<feature type="region of interest" description="Disordered" evidence="1">
    <location>
        <begin position="131"/>
        <end position="372"/>
    </location>
</feature>
<feature type="compositionally biased region" description="Basic and acidic residues" evidence="1">
    <location>
        <begin position="178"/>
        <end position="211"/>
    </location>
</feature>
<accession>A0A8J6HT40</accession>
<sequence>MNVEFLSALYDFYERLDERRIFRHVHMFSDGFKSGDRGVQNTTWAPFVASFICGLPRAWSTPSLGPYVRTGLKPPLLQQAAFDDLIFRVDVMRNVASRHLQEEDEEPKLNEASKWGSLPILNLVDKEELKSTEVEDQNGEEGLQEASFCRPAQTSPPNNAVEGESVEQNKEQQPPPPERPKVKLERTKSILKQSSKERNENQEVHSPKREQITFAPDVNDPPEKTVKKRVSLEMDEATKKEPEEEKKSKSPSPEKVKVEAEQKSEESSSSSSETEQKNSEKKEKVRLKSPPSGSNSHVNVPPTESLSRSNSQKAVSKPLEKIKNNLGHSASESSSSTQDKLEQNLKNARNALDKKNNETKQQDRVQCSPSVDLTTNPAVTFVSATSEPKYAREKRVMANGLSPGLDEQSEYFDATENPLFRDKQRHEQDDEDSGVDNASQILRESSVSGAKFVLLIDYKLIQWSTKS</sequence>
<reference evidence="2" key="2">
    <citation type="submission" date="2021-08" db="EMBL/GenBank/DDBJ databases">
        <authorList>
            <person name="Eriksson T."/>
        </authorList>
    </citation>
    <scope>NUCLEOTIDE SEQUENCE</scope>
    <source>
        <strain evidence="2">Stoneville</strain>
        <tissue evidence="2">Whole head</tissue>
    </source>
</reference>
<feature type="compositionally biased region" description="Polar residues" evidence="1">
    <location>
        <begin position="326"/>
        <end position="338"/>
    </location>
</feature>
<evidence type="ECO:0000256" key="1">
    <source>
        <dbReference type="SAM" id="MobiDB-lite"/>
    </source>
</evidence>
<feature type="compositionally biased region" description="Polar residues" evidence="1">
    <location>
        <begin position="291"/>
        <end position="314"/>
    </location>
</feature>
<evidence type="ECO:0000313" key="2">
    <source>
        <dbReference type="EMBL" id="KAH0820174.1"/>
    </source>
</evidence>
<organism evidence="2 3">
    <name type="scientific">Tenebrio molitor</name>
    <name type="common">Yellow mealworm beetle</name>
    <dbReference type="NCBI Taxonomy" id="7067"/>
    <lineage>
        <taxon>Eukaryota</taxon>
        <taxon>Metazoa</taxon>
        <taxon>Ecdysozoa</taxon>
        <taxon>Arthropoda</taxon>
        <taxon>Hexapoda</taxon>
        <taxon>Insecta</taxon>
        <taxon>Pterygota</taxon>
        <taxon>Neoptera</taxon>
        <taxon>Endopterygota</taxon>
        <taxon>Coleoptera</taxon>
        <taxon>Polyphaga</taxon>
        <taxon>Cucujiformia</taxon>
        <taxon>Tenebrionidae</taxon>
        <taxon>Tenebrio</taxon>
    </lineage>
</organism>
<feature type="compositionally biased region" description="Basic and acidic residues" evidence="1">
    <location>
        <begin position="274"/>
        <end position="283"/>
    </location>
</feature>
<gene>
    <name evidence="2" type="ORF">GEV33_002618</name>
</gene>
<feature type="compositionally biased region" description="Acidic residues" evidence="1">
    <location>
        <begin position="134"/>
        <end position="143"/>
    </location>
</feature>
<evidence type="ECO:0000313" key="3">
    <source>
        <dbReference type="Proteomes" id="UP000719412"/>
    </source>
</evidence>
<keyword evidence="3" id="KW-1185">Reference proteome</keyword>
<feature type="compositionally biased region" description="Basic and acidic residues" evidence="1">
    <location>
        <begin position="351"/>
        <end position="363"/>
    </location>
</feature>
<name>A0A8J6HT40_TENMO</name>
<feature type="region of interest" description="Disordered" evidence="1">
    <location>
        <begin position="400"/>
        <end position="440"/>
    </location>
</feature>
<feature type="compositionally biased region" description="Basic and acidic residues" evidence="1">
    <location>
        <begin position="419"/>
        <end position="428"/>
    </location>
</feature>